<evidence type="ECO:0000256" key="4">
    <source>
        <dbReference type="ARBA" id="ARBA00023136"/>
    </source>
</evidence>
<dbReference type="GO" id="GO:0071555">
    <property type="term" value="P:cell wall organization"/>
    <property type="evidence" value="ECO:0007669"/>
    <property type="project" value="UniProtKB-KW"/>
</dbReference>
<dbReference type="GO" id="GO:0008932">
    <property type="term" value="F:lytic endotransglycosylase activity"/>
    <property type="evidence" value="ECO:0007669"/>
    <property type="project" value="UniProtKB-UniRule"/>
</dbReference>
<reference evidence="8 9" key="1">
    <citation type="submission" date="2020-05" db="EMBL/GenBank/DDBJ databases">
        <title>Aquirufa sp. strain 15G-AUS-rot a new Aquirufa species.</title>
        <authorList>
            <person name="Pitt A."/>
            <person name="Hahn M.W."/>
        </authorList>
    </citation>
    <scope>NUCLEOTIDE SEQUENCE [LARGE SCALE GENOMIC DNA]</scope>
    <source>
        <strain evidence="8 9">15G-AUS-rot</strain>
    </source>
</reference>
<dbReference type="HAMAP" id="MF_02065">
    <property type="entry name" value="MltG"/>
    <property type="match status" value="1"/>
</dbReference>
<evidence type="ECO:0000256" key="5">
    <source>
        <dbReference type="ARBA" id="ARBA00023239"/>
    </source>
</evidence>
<name>A0A7D4PYU4_9MICO</name>
<comment type="subcellular location">
    <subcellularLocation>
        <location evidence="7">Cell membrane</location>
        <topology evidence="7">Single-pass membrane protein</topology>
    </subcellularLocation>
</comment>
<keyword evidence="3 7" id="KW-1133">Transmembrane helix</keyword>
<feature type="site" description="Important for catalytic activity" evidence="7">
    <location>
        <position position="232"/>
    </location>
</feature>
<evidence type="ECO:0000256" key="2">
    <source>
        <dbReference type="ARBA" id="ARBA00022692"/>
    </source>
</evidence>
<accession>A0A7D4PYU4</accession>
<evidence type="ECO:0000256" key="3">
    <source>
        <dbReference type="ARBA" id="ARBA00022989"/>
    </source>
</evidence>
<comment type="function">
    <text evidence="7">Functions as a peptidoglycan terminase that cleaves nascent peptidoglycan strands endolytically to terminate their elongation.</text>
</comment>
<dbReference type="EC" id="4.2.2.29" evidence="7"/>
<dbReference type="AlphaFoldDB" id="A0A7D4PYU4"/>
<keyword evidence="2 7" id="KW-0812">Transmembrane</keyword>
<gene>
    <name evidence="7 8" type="primary">mltG</name>
    <name evidence="8" type="ORF">HRU87_03535</name>
</gene>
<dbReference type="InterPro" id="IPR003770">
    <property type="entry name" value="MLTG-like"/>
</dbReference>
<evidence type="ECO:0000313" key="8">
    <source>
        <dbReference type="EMBL" id="QKJ25265.1"/>
    </source>
</evidence>
<dbReference type="PANTHER" id="PTHR30518:SF2">
    <property type="entry name" value="ENDOLYTIC MUREIN TRANSGLYCOSYLASE"/>
    <property type="match status" value="1"/>
</dbReference>
<evidence type="ECO:0000256" key="7">
    <source>
        <dbReference type="HAMAP-Rule" id="MF_02065"/>
    </source>
</evidence>
<keyword evidence="1 7" id="KW-1003">Cell membrane</keyword>
<dbReference type="Gene3D" id="3.30.160.60">
    <property type="entry name" value="Classic Zinc Finger"/>
    <property type="match status" value="1"/>
</dbReference>
<evidence type="ECO:0000313" key="9">
    <source>
        <dbReference type="Proteomes" id="UP000501003"/>
    </source>
</evidence>
<dbReference type="Pfam" id="PF02618">
    <property type="entry name" value="YceG"/>
    <property type="match status" value="1"/>
</dbReference>
<evidence type="ECO:0000256" key="1">
    <source>
        <dbReference type="ARBA" id="ARBA00022475"/>
    </source>
</evidence>
<dbReference type="RefSeq" id="WP_173493562.1">
    <property type="nucleotide sequence ID" value="NZ_CP054056.1"/>
</dbReference>
<sequence length="357" mass="39278">MLDEFETTAERGRRKGLLIGVVSVLATLGLIAGASLIAFDSVKDFVSRFQVEDYDGSGGPEVLIVIEAGDDGAAVARKLVDADVIKSFDAIYRSMLTTEFTIYPGTYRFPSQISGARALEILIAGENRVTVSTTIPEGFRIREIIPQLATDLGLSEADLENEIQKVLARLPEEAPNAEGYLFPATYTFDPGVTAEMVITAMVDRTEQALAKFDMTLKQSHEVMTLAALIQVEARLKEDFFKVSRVFQNRLELGMLLQSDATVSYGTGGTTVTTTDAQRSDENPYNTYLYPGLPAGPISNPGELAIEAALRPADGSWLYFVTVNLKTGETKFSNTWSEHEKAAQEFYAWLRENPEWND</sequence>
<comment type="catalytic activity">
    <reaction evidence="7">
        <text>a peptidoglycan chain = a peptidoglycan chain with N-acetyl-1,6-anhydromuramyl-[peptide] at the reducing end + a peptidoglycan chain with N-acetylglucosamine at the non-reducing end.</text>
        <dbReference type="EC" id="4.2.2.29"/>
    </reaction>
</comment>
<keyword evidence="5 7" id="KW-0456">Lyase</keyword>
<dbReference type="Proteomes" id="UP000501003">
    <property type="component" value="Chromosome"/>
</dbReference>
<dbReference type="PANTHER" id="PTHR30518">
    <property type="entry name" value="ENDOLYTIC MUREIN TRANSGLYCOSYLASE"/>
    <property type="match status" value="1"/>
</dbReference>
<feature type="transmembrane region" description="Helical" evidence="7">
    <location>
        <begin position="17"/>
        <end position="39"/>
    </location>
</feature>
<organism evidence="8 9">
    <name type="scientific">Aquiluna borgnonia</name>
    <dbReference type="NCBI Taxonomy" id="2499157"/>
    <lineage>
        <taxon>Bacteria</taxon>
        <taxon>Bacillati</taxon>
        <taxon>Actinomycetota</taxon>
        <taxon>Actinomycetes</taxon>
        <taxon>Micrococcales</taxon>
        <taxon>Microbacteriaceae</taxon>
        <taxon>Luna cluster</taxon>
        <taxon>Luna-1 subcluster</taxon>
        <taxon>Aquiluna</taxon>
    </lineage>
</organism>
<keyword evidence="9" id="KW-1185">Reference proteome</keyword>
<dbReference type="NCBIfam" id="TIGR00247">
    <property type="entry name" value="endolytic transglycosylase MltG"/>
    <property type="match status" value="1"/>
</dbReference>
<evidence type="ECO:0000256" key="6">
    <source>
        <dbReference type="ARBA" id="ARBA00023316"/>
    </source>
</evidence>
<comment type="similarity">
    <text evidence="7">Belongs to the transglycosylase MltG family.</text>
</comment>
<proteinExistence type="inferred from homology"/>
<keyword evidence="4 7" id="KW-0472">Membrane</keyword>
<dbReference type="GO" id="GO:0005886">
    <property type="term" value="C:plasma membrane"/>
    <property type="evidence" value="ECO:0007669"/>
    <property type="project" value="UniProtKB-SubCell"/>
</dbReference>
<keyword evidence="6 7" id="KW-0961">Cell wall biogenesis/degradation</keyword>
<dbReference type="EMBL" id="CP054056">
    <property type="protein sequence ID" value="QKJ25265.1"/>
    <property type="molecule type" value="Genomic_DNA"/>
</dbReference>
<dbReference type="GO" id="GO:0009252">
    <property type="term" value="P:peptidoglycan biosynthetic process"/>
    <property type="evidence" value="ECO:0007669"/>
    <property type="project" value="UniProtKB-UniRule"/>
</dbReference>
<dbReference type="KEGG" id="aqg:HRU87_03535"/>
<protein>
    <recommendedName>
        <fullName evidence="7">Endolytic murein transglycosylase</fullName>
        <ecNumber evidence="7">4.2.2.29</ecNumber>
    </recommendedName>
    <alternativeName>
        <fullName evidence="7">Peptidoglycan lytic transglycosylase</fullName>
    </alternativeName>
    <alternativeName>
        <fullName evidence="7">Peptidoglycan polymerization terminase</fullName>
    </alternativeName>
</protein>